<dbReference type="SUPFAM" id="SSF56601">
    <property type="entry name" value="beta-lactamase/transpeptidase-like"/>
    <property type="match status" value="1"/>
</dbReference>
<dbReference type="RefSeq" id="WP_152869286.1">
    <property type="nucleotide sequence ID" value="NZ_WBSL01000001.1"/>
</dbReference>
<dbReference type="Gene3D" id="3.40.710.10">
    <property type="entry name" value="DD-peptidase/beta-lactamase superfamily"/>
    <property type="match status" value="1"/>
</dbReference>
<keyword evidence="3" id="KW-1185">Reference proteome</keyword>
<comment type="caution">
    <text evidence="2">The sequence shown here is derived from an EMBL/GenBank/DDBJ whole genome shotgun (WGS) entry which is preliminary data.</text>
</comment>
<feature type="domain" description="Beta-lactamase-related" evidence="1">
    <location>
        <begin position="6"/>
        <end position="342"/>
    </location>
</feature>
<protein>
    <submittedName>
        <fullName evidence="2">Beta-lactamase family protein</fullName>
    </submittedName>
</protein>
<evidence type="ECO:0000259" key="1">
    <source>
        <dbReference type="Pfam" id="PF00144"/>
    </source>
</evidence>
<accession>A0A7X1NUK5</accession>
<sequence length="364" mass="39322">MPTAQLDALVDEARASNTSALAVMQDGELLVDEVLNGRGDRPIETMSVTKAVLSLVVGRAITLGHLPGANVPVSDFFPEWRQGRKRDVTLRHLMTHTSGLQNVPMAPAEIYPSPDFVQLALCAELEHAPGSVFAYNNKAANLICGLLERATGQKADDFAHAELFGPLRIEETYWIRDKAGNPHGMSGLGLRARDLARLGQLALDGGEAGGAALIAREWVEESTRPATSAYPHMGLLWWLRPQWTRIVVTSGHVEAVAAAAGVTPSVAALEACMGEWTSWGELWPRLVAHGFDREQMPRGVRWADEQFGPVVGFGHDGWLGQHLHVLPGPGLVAVRLIDEGQPRAHEEASAFASFPDRILALASA</sequence>
<dbReference type="InterPro" id="IPR001466">
    <property type="entry name" value="Beta-lactam-related"/>
</dbReference>
<evidence type="ECO:0000313" key="3">
    <source>
        <dbReference type="Proteomes" id="UP000484842"/>
    </source>
</evidence>
<dbReference type="EMBL" id="WBSL01000001">
    <property type="protein sequence ID" value="MPY65975.1"/>
    <property type="molecule type" value="Genomic_DNA"/>
</dbReference>
<proteinExistence type="predicted"/>
<name>A0A7X1NUK5_9DEIO</name>
<organism evidence="2 3">
    <name type="scientific">Deinococcus terrestris</name>
    <dbReference type="NCBI Taxonomy" id="2651870"/>
    <lineage>
        <taxon>Bacteria</taxon>
        <taxon>Thermotogati</taxon>
        <taxon>Deinococcota</taxon>
        <taxon>Deinococci</taxon>
        <taxon>Deinococcales</taxon>
        <taxon>Deinococcaceae</taxon>
        <taxon>Deinococcus</taxon>
    </lineage>
</organism>
<reference evidence="2 3" key="1">
    <citation type="submission" date="2019-10" db="EMBL/GenBank/DDBJ databases">
        <title>Deinococcus sp. isolated from soil.</title>
        <authorList>
            <person name="Li Y."/>
            <person name="Wang J."/>
        </authorList>
    </citation>
    <scope>NUCLEOTIDE SEQUENCE [LARGE SCALE GENOMIC DNA]</scope>
    <source>
        <strain evidence="2 3">SDU3-2</strain>
    </source>
</reference>
<dbReference type="PANTHER" id="PTHR43283">
    <property type="entry name" value="BETA-LACTAMASE-RELATED"/>
    <property type="match status" value="1"/>
</dbReference>
<dbReference type="Pfam" id="PF00144">
    <property type="entry name" value="Beta-lactamase"/>
    <property type="match status" value="1"/>
</dbReference>
<dbReference type="InterPro" id="IPR012338">
    <property type="entry name" value="Beta-lactam/transpept-like"/>
</dbReference>
<evidence type="ECO:0000313" key="2">
    <source>
        <dbReference type="EMBL" id="MPY65975.1"/>
    </source>
</evidence>
<dbReference type="PANTHER" id="PTHR43283:SF7">
    <property type="entry name" value="BETA-LACTAMASE-RELATED DOMAIN-CONTAINING PROTEIN"/>
    <property type="match status" value="1"/>
</dbReference>
<dbReference type="InterPro" id="IPR050789">
    <property type="entry name" value="Diverse_Enzym_Activities"/>
</dbReference>
<dbReference type="Proteomes" id="UP000484842">
    <property type="component" value="Unassembled WGS sequence"/>
</dbReference>
<gene>
    <name evidence="2" type="ORF">F8S09_04590</name>
</gene>
<dbReference type="AlphaFoldDB" id="A0A7X1NUK5"/>